<dbReference type="RefSeq" id="WP_055171249.1">
    <property type="nucleotide sequence ID" value="NZ_CZBX01000003.1"/>
</dbReference>
<feature type="domain" description="Peptidase S26" evidence="4">
    <location>
        <begin position="13"/>
        <end position="156"/>
    </location>
</feature>
<keyword evidence="3 5" id="KW-0378">Hydrolase</keyword>
<accession>A0A174ZJZ8</accession>
<dbReference type="Pfam" id="PF10502">
    <property type="entry name" value="Peptidase_S26"/>
    <property type="match status" value="1"/>
</dbReference>
<evidence type="ECO:0000256" key="1">
    <source>
        <dbReference type="ARBA" id="ARBA00004401"/>
    </source>
</evidence>
<dbReference type="Proteomes" id="UP000078383">
    <property type="component" value="Unassembled WGS sequence"/>
</dbReference>
<sequence>MKLKGEIHLFLIRLAFLLVFLWVLFGLLFGITTMKNNDMSPRISAGDLLFYYRLEKPKSGDVVVLQKAGEKYVGRVIAAGGDTVEITEDEKVKINGSKIVENDIFYNTPQYESDTVYPLTLNSGEYFILGDQRGNAKDSRYFGAVKDKEIKGRVITVLRRSDI</sequence>
<dbReference type="PANTHER" id="PTHR43390:SF1">
    <property type="entry name" value="CHLOROPLAST PROCESSING PEPTIDASE"/>
    <property type="match status" value="1"/>
</dbReference>
<dbReference type="InterPro" id="IPR000223">
    <property type="entry name" value="Pept_S26A_signal_pept_1"/>
</dbReference>
<proteinExistence type="inferred from homology"/>
<evidence type="ECO:0000259" key="4">
    <source>
        <dbReference type="Pfam" id="PF10502"/>
    </source>
</evidence>
<dbReference type="Gene3D" id="2.10.109.10">
    <property type="entry name" value="Umud Fragment, subunit A"/>
    <property type="match status" value="1"/>
</dbReference>
<dbReference type="SUPFAM" id="SSF51306">
    <property type="entry name" value="LexA/Signal peptidase"/>
    <property type="match status" value="1"/>
</dbReference>
<evidence type="ECO:0000313" key="6">
    <source>
        <dbReference type="Proteomes" id="UP000078383"/>
    </source>
</evidence>
<gene>
    <name evidence="5" type="primary">spsB_1</name>
    <name evidence="5" type="ORF">ERS852502_00718</name>
</gene>
<evidence type="ECO:0000256" key="3">
    <source>
        <dbReference type="RuleBase" id="RU362042"/>
    </source>
</evidence>
<dbReference type="InterPro" id="IPR019533">
    <property type="entry name" value="Peptidase_S26"/>
</dbReference>
<dbReference type="GO" id="GO:0006465">
    <property type="term" value="P:signal peptide processing"/>
    <property type="evidence" value="ECO:0007669"/>
    <property type="project" value="InterPro"/>
</dbReference>
<reference evidence="5 6" key="1">
    <citation type="submission" date="2015-09" db="EMBL/GenBank/DDBJ databases">
        <authorList>
            <consortium name="Pathogen Informatics"/>
        </authorList>
    </citation>
    <scope>NUCLEOTIDE SEQUENCE [LARGE SCALE GENOMIC DNA]</scope>
    <source>
        <strain evidence="5 6">2789STDY5834889</strain>
    </source>
</reference>
<dbReference type="OrthoDB" id="9802919at2"/>
<protein>
    <recommendedName>
        <fullName evidence="3">Signal peptidase I</fullName>
        <ecNumber evidence="3">3.4.21.89</ecNumber>
    </recommendedName>
</protein>
<dbReference type="NCBIfam" id="TIGR02227">
    <property type="entry name" value="sigpep_I_bact"/>
    <property type="match status" value="1"/>
</dbReference>
<dbReference type="PANTHER" id="PTHR43390">
    <property type="entry name" value="SIGNAL PEPTIDASE I"/>
    <property type="match status" value="1"/>
</dbReference>
<organism evidence="5 6">
    <name type="scientific">[Ruminococcus] torques</name>
    <dbReference type="NCBI Taxonomy" id="33039"/>
    <lineage>
        <taxon>Bacteria</taxon>
        <taxon>Bacillati</taxon>
        <taxon>Bacillota</taxon>
        <taxon>Clostridia</taxon>
        <taxon>Lachnospirales</taxon>
        <taxon>Lachnospiraceae</taxon>
        <taxon>Mediterraneibacter</taxon>
    </lineage>
</organism>
<dbReference type="InterPro" id="IPR036286">
    <property type="entry name" value="LexA/Signal_pep-like_sf"/>
</dbReference>
<evidence type="ECO:0000256" key="2">
    <source>
        <dbReference type="ARBA" id="ARBA00009370"/>
    </source>
</evidence>
<name>A0A174ZJZ8_9FIRM</name>
<dbReference type="GO" id="GO:0004252">
    <property type="term" value="F:serine-type endopeptidase activity"/>
    <property type="evidence" value="ECO:0007669"/>
    <property type="project" value="InterPro"/>
</dbReference>
<keyword evidence="3" id="KW-0645">Protease</keyword>
<evidence type="ECO:0000313" key="5">
    <source>
        <dbReference type="EMBL" id="CUQ83530.1"/>
    </source>
</evidence>
<dbReference type="EMBL" id="CZBX01000003">
    <property type="protein sequence ID" value="CUQ83530.1"/>
    <property type="molecule type" value="Genomic_DNA"/>
</dbReference>
<comment type="catalytic activity">
    <reaction evidence="3">
        <text>Cleavage of hydrophobic, N-terminal signal or leader sequences from secreted and periplasmic proteins.</text>
        <dbReference type="EC" id="3.4.21.89"/>
    </reaction>
</comment>
<dbReference type="PRINTS" id="PR00727">
    <property type="entry name" value="LEADERPTASE"/>
</dbReference>
<dbReference type="GO" id="GO:0005886">
    <property type="term" value="C:plasma membrane"/>
    <property type="evidence" value="ECO:0007669"/>
    <property type="project" value="UniProtKB-SubCell"/>
</dbReference>
<dbReference type="EC" id="3.4.21.89" evidence="3"/>
<dbReference type="AlphaFoldDB" id="A0A174ZJZ8"/>
<comment type="subcellular location">
    <subcellularLocation>
        <location evidence="1">Cell membrane</location>
        <topology evidence="1">Single-pass type II membrane protein</topology>
    </subcellularLocation>
    <subcellularLocation>
        <location evidence="3">Membrane</location>
        <topology evidence="3">Single-pass type II membrane protein</topology>
    </subcellularLocation>
</comment>
<dbReference type="CDD" id="cd06530">
    <property type="entry name" value="S26_SPase_I"/>
    <property type="match status" value="1"/>
</dbReference>
<dbReference type="GO" id="GO:0009003">
    <property type="term" value="F:signal peptidase activity"/>
    <property type="evidence" value="ECO:0007669"/>
    <property type="project" value="UniProtKB-EC"/>
</dbReference>
<comment type="similarity">
    <text evidence="2 3">Belongs to the peptidase S26 family.</text>
</comment>